<dbReference type="Proteomes" id="UP000007799">
    <property type="component" value="Unassembled WGS sequence"/>
</dbReference>
<dbReference type="EMBL" id="GL832968">
    <property type="protein sequence ID" value="EGD74411.1"/>
    <property type="molecule type" value="Genomic_DNA"/>
</dbReference>
<feature type="compositionally biased region" description="Low complexity" evidence="1">
    <location>
        <begin position="264"/>
        <end position="273"/>
    </location>
</feature>
<feature type="compositionally biased region" description="Basic and acidic residues" evidence="1">
    <location>
        <begin position="52"/>
        <end position="64"/>
    </location>
</feature>
<dbReference type="PANTHER" id="PTHR16537">
    <property type="entry name" value="SJOEGREN SYNDROME/SCLERODERMA AUTOANTIGEN 1"/>
    <property type="match status" value="1"/>
</dbReference>
<feature type="region of interest" description="Disordered" evidence="1">
    <location>
        <begin position="52"/>
        <end position="213"/>
    </location>
</feature>
<name>F2UBZ6_SALR5</name>
<dbReference type="OrthoDB" id="28939at2759"/>
<protein>
    <submittedName>
        <fullName evidence="2">Uncharacterized protein</fullName>
    </submittedName>
</protein>
<dbReference type="RefSeq" id="XP_004993311.1">
    <property type="nucleotide sequence ID" value="XM_004993254.1"/>
</dbReference>
<feature type="compositionally biased region" description="Acidic residues" evidence="1">
    <location>
        <begin position="105"/>
        <end position="116"/>
    </location>
</feature>
<keyword evidence="3" id="KW-1185">Reference proteome</keyword>
<dbReference type="GeneID" id="16073887"/>
<dbReference type="Pfam" id="PF06677">
    <property type="entry name" value="Auto_anti-p27"/>
    <property type="match status" value="1"/>
</dbReference>
<gene>
    <name evidence="2" type="ORF">PTSG_06422</name>
</gene>
<evidence type="ECO:0000256" key="1">
    <source>
        <dbReference type="SAM" id="MobiDB-lite"/>
    </source>
</evidence>
<feature type="compositionally biased region" description="Polar residues" evidence="1">
    <location>
        <begin position="202"/>
        <end position="213"/>
    </location>
</feature>
<reference evidence="2" key="1">
    <citation type="submission" date="2009-08" db="EMBL/GenBank/DDBJ databases">
        <title>Annotation of Salpingoeca rosetta.</title>
        <authorList>
            <consortium name="The Broad Institute Genome Sequencing Platform"/>
            <person name="Russ C."/>
            <person name="Cuomo C."/>
            <person name="Burger G."/>
            <person name="Gray M.W."/>
            <person name="Holland P.W.H."/>
            <person name="King N."/>
            <person name="Lang F.B.F."/>
            <person name="Roger A.J."/>
            <person name="Ruiz-Trillo I."/>
            <person name="Young S.K."/>
            <person name="Zeng Q."/>
            <person name="Gargeya S."/>
            <person name="Alvarado L."/>
            <person name="Berlin A."/>
            <person name="Chapman S.B."/>
            <person name="Chen Z."/>
            <person name="Freedman E."/>
            <person name="Gellesch M."/>
            <person name="Goldberg J."/>
            <person name="Griggs A."/>
            <person name="Gujja S."/>
            <person name="Heilman E."/>
            <person name="Heiman D."/>
            <person name="Howarth C."/>
            <person name="Mehta T."/>
            <person name="Neiman D."/>
            <person name="Pearson M."/>
            <person name="Roberts A."/>
            <person name="Saif S."/>
            <person name="Shea T."/>
            <person name="Shenoy N."/>
            <person name="Sisk P."/>
            <person name="Stolte C."/>
            <person name="Sykes S."/>
            <person name="White J."/>
            <person name="Yandava C."/>
            <person name="Haas B."/>
            <person name="Nusbaum C."/>
            <person name="Birren B."/>
        </authorList>
    </citation>
    <scope>NUCLEOTIDE SEQUENCE [LARGE SCALE GENOMIC DNA]</scope>
    <source>
        <strain evidence="2">ATCC 50818</strain>
    </source>
</reference>
<feature type="compositionally biased region" description="Polar residues" evidence="1">
    <location>
        <begin position="169"/>
        <end position="181"/>
    </location>
</feature>
<dbReference type="PANTHER" id="PTHR16537:SF1">
    <property type="entry name" value="PROTEIN ZNRD2"/>
    <property type="match status" value="1"/>
</dbReference>
<feature type="compositionally biased region" description="Low complexity" evidence="1">
    <location>
        <begin position="183"/>
        <end position="194"/>
    </location>
</feature>
<feature type="region of interest" description="Disordered" evidence="1">
    <location>
        <begin position="261"/>
        <end position="282"/>
    </location>
</feature>
<dbReference type="InterPro" id="IPR009563">
    <property type="entry name" value="SSSCA1"/>
</dbReference>
<evidence type="ECO:0000313" key="2">
    <source>
        <dbReference type="EMBL" id="EGD74411.1"/>
    </source>
</evidence>
<feature type="compositionally biased region" description="Low complexity" evidence="1">
    <location>
        <begin position="69"/>
        <end position="82"/>
    </location>
</feature>
<feature type="compositionally biased region" description="Basic residues" evidence="1">
    <location>
        <begin position="128"/>
        <end position="145"/>
    </location>
</feature>
<dbReference type="KEGG" id="sre:PTSG_06422"/>
<organism evidence="3">
    <name type="scientific">Salpingoeca rosetta (strain ATCC 50818 / BSB-021)</name>
    <dbReference type="NCBI Taxonomy" id="946362"/>
    <lineage>
        <taxon>Eukaryota</taxon>
        <taxon>Choanoflagellata</taxon>
        <taxon>Craspedida</taxon>
        <taxon>Salpingoecidae</taxon>
        <taxon>Salpingoeca</taxon>
    </lineage>
</organism>
<sequence length="372" mass="40859">MSSQDVSALLGQYLLQGYCMMGTHCPTCNTVHMRTRDKSKTICVKCDVIDKDKKKPSEPKKEAATEGNQPQAQQQPQRLQAAEDGGTGDEKPVLSAVPPGRQPDVGDEEDLADESDASGSGMNTSRDSRRRSHGRHAHHPHHHHNNHEQHEQMHRRVSSGDSPHASPSMRANNIYSMQSPAVSAARQRTLSSSSARRRAVMQSPSIQRASQLSDSLRQRFGEGPFAESRSADVAASQGAPMTFHAEVNPMSQGFAAPSDLFMRQQQQQQQQPHQQHHHHHQQQAFPFTFDAAAMTAAADGTGESTAMDAQSRAAVNHMRFRCQVTIEALNFKLQQATELLERASSYQETLDVSNVIAALGHALAAMKALLQQ</sequence>
<evidence type="ECO:0000313" key="3">
    <source>
        <dbReference type="Proteomes" id="UP000007799"/>
    </source>
</evidence>
<dbReference type="InParanoid" id="F2UBZ6"/>
<dbReference type="InterPro" id="IPR051888">
    <property type="entry name" value="UPF0148_domain"/>
</dbReference>
<dbReference type="AlphaFoldDB" id="F2UBZ6"/>
<accession>F2UBZ6</accession>
<proteinExistence type="predicted"/>